<reference evidence="2" key="1">
    <citation type="journal article" date="2021" name="Nat. Commun.">
        <title>Genetic determinants of endophytism in the Arabidopsis root mycobiome.</title>
        <authorList>
            <person name="Mesny F."/>
            <person name="Miyauchi S."/>
            <person name="Thiergart T."/>
            <person name="Pickel B."/>
            <person name="Atanasova L."/>
            <person name="Karlsson M."/>
            <person name="Huettel B."/>
            <person name="Barry K.W."/>
            <person name="Haridas S."/>
            <person name="Chen C."/>
            <person name="Bauer D."/>
            <person name="Andreopoulos W."/>
            <person name="Pangilinan J."/>
            <person name="LaButti K."/>
            <person name="Riley R."/>
            <person name="Lipzen A."/>
            <person name="Clum A."/>
            <person name="Drula E."/>
            <person name="Henrissat B."/>
            <person name="Kohler A."/>
            <person name="Grigoriev I.V."/>
            <person name="Martin F.M."/>
            <person name="Hacquard S."/>
        </authorList>
    </citation>
    <scope>NUCLEOTIDE SEQUENCE</scope>
    <source>
        <strain evidence="2">MPI-CAGE-CH-0230</strain>
    </source>
</reference>
<sequence>MLANRLQWRIALSVTLGLVLLGLLYLNQSQDYLSLREHIFGDKLVPDPASSPDVPVDHGSHKVELVVASTKAEDTAWVTKHFPDWHPQIYVVNNKHATLTVPKNKGREAMVYLTYIIDNYDDLPENVVFIHASRFAWHNDDPDYDAVPTLRNLQLDYVAESGYVNLRCVWVIGCPYEIHPFQDAGHKDEGSKTPSAKGVYKQAFEELLPGTQVPELVAVSCCSQFAVTRQTLQTRPRSDYEHFRDWLLKTPLTDDLSGRVLEFLWHILFGKDAVFCPSAATCYCKVFGHCNSTCTDSACDGRYTLPPYSQLPKGWPLIGWKDEHRNYTGELD</sequence>
<evidence type="ECO:0000313" key="3">
    <source>
        <dbReference type="Proteomes" id="UP000756346"/>
    </source>
</evidence>
<keyword evidence="1" id="KW-0472">Membrane</keyword>
<dbReference type="GeneID" id="70184251"/>
<name>A0A9P9BM37_9PEZI</name>
<keyword evidence="1" id="KW-1133">Transmembrane helix</keyword>
<dbReference type="PANTHER" id="PTHR37490:SF3">
    <property type="entry name" value="DUF3431 DOMAIN CONTAINING PROTEIN"/>
    <property type="match status" value="1"/>
</dbReference>
<proteinExistence type="predicted"/>
<keyword evidence="3" id="KW-1185">Reference proteome</keyword>
<comment type="caution">
    <text evidence="2">The sequence shown here is derived from an EMBL/GenBank/DDBJ whole genome shotgun (WGS) entry which is preliminary data.</text>
</comment>
<organism evidence="2 3">
    <name type="scientific">Microdochium trichocladiopsis</name>
    <dbReference type="NCBI Taxonomy" id="1682393"/>
    <lineage>
        <taxon>Eukaryota</taxon>
        <taxon>Fungi</taxon>
        <taxon>Dikarya</taxon>
        <taxon>Ascomycota</taxon>
        <taxon>Pezizomycotina</taxon>
        <taxon>Sordariomycetes</taxon>
        <taxon>Xylariomycetidae</taxon>
        <taxon>Xylariales</taxon>
        <taxon>Microdochiaceae</taxon>
        <taxon>Microdochium</taxon>
    </lineage>
</organism>
<dbReference type="OrthoDB" id="426718at2759"/>
<dbReference type="Pfam" id="PF11913">
    <property type="entry name" value="DUF3431"/>
    <property type="match status" value="1"/>
</dbReference>
<gene>
    <name evidence="2" type="ORF">B0I36DRAFT_329351</name>
</gene>
<accession>A0A9P9BM37</accession>
<keyword evidence="1" id="KW-0812">Transmembrane</keyword>
<evidence type="ECO:0000313" key="2">
    <source>
        <dbReference type="EMBL" id="KAH7025885.1"/>
    </source>
</evidence>
<dbReference type="RefSeq" id="XP_046009102.1">
    <property type="nucleotide sequence ID" value="XM_046154705.1"/>
</dbReference>
<dbReference type="AlphaFoldDB" id="A0A9P9BM37"/>
<dbReference type="InterPro" id="IPR021838">
    <property type="entry name" value="DUF3431"/>
</dbReference>
<dbReference type="EMBL" id="JAGTJQ010000008">
    <property type="protein sequence ID" value="KAH7025885.1"/>
    <property type="molecule type" value="Genomic_DNA"/>
</dbReference>
<dbReference type="PANTHER" id="PTHR37490">
    <property type="entry name" value="EXPRESSED PROTEIN"/>
    <property type="match status" value="1"/>
</dbReference>
<evidence type="ECO:0000256" key="1">
    <source>
        <dbReference type="SAM" id="Phobius"/>
    </source>
</evidence>
<protein>
    <submittedName>
        <fullName evidence="2">Uncharacterized protein</fullName>
    </submittedName>
</protein>
<dbReference type="Proteomes" id="UP000756346">
    <property type="component" value="Unassembled WGS sequence"/>
</dbReference>
<feature type="transmembrane region" description="Helical" evidence="1">
    <location>
        <begin position="6"/>
        <end position="26"/>
    </location>
</feature>